<feature type="region of interest" description="Disordered" evidence="4">
    <location>
        <begin position="712"/>
        <end position="764"/>
    </location>
</feature>
<evidence type="ECO:0000313" key="7">
    <source>
        <dbReference type="Proteomes" id="UP000053758"/>
    </source>
</evidence>
<keyword evidence="2" id="KW-0539">Nucleus</keyword>
<dbReference type="Pfam" id="PF00622">
    <property type="entry name" value="SPRY"/>
    <property type="match status" value="1"/>
</dbReference>
<evidence type="ECO:0000313" key="6">
    <source>
        <dbReference type="EMBL" id="GAK64953.1"/>
    </source>
</evidence>
<dbReference type="GO" id="GO:0048188">
    <property type="term" value="C:Set1C/COMPASS complex"/>
    <property type="evidence" value="ECO:0007669"/>
    <property type="project" value="InterPro"/>
</dbReference>
<feature type="region of interest" description="Disordered" evidence="4">
    <location>
        <begin position="514"/>
        <end position="550"/>
    </location>
</feature>
<organism evidence="6">
    <name type="scientific">Pseudozyma antarctica</name>
    <name type="common">Yeast</name>
    <name type="synonym">Candida antarctica</name>
    <dbReference type="NCBI Taxonomy" id="84753"/>
    <lineage>
        <taxon>Eukaryota</taxon>
        <taxon>Fungi</taxon>
        <taxon>Dikarya</taxon>
        <taxon>Basidiomycota</taxon>
        <taxon>Ustilaginomycotina</taxon>
        <taxon>Ustilaginomycetes</taxon>
        <taxon>Ustilaginales</taxon>
        <taxon>Ustilaginaceae</taxon>
        <taxon>Moesziomyces</taxon>
    </lineage>
</organism>
<dbReference type="GO" id="GO:0000976">
    <property type="term" value="F:transcription cis-regulatory region binding"/>
    <property type="evidence" value="ECO:0007669"/>
    <property type="project" value="TreeGrafter"/>
</dbReference>
<keyword evidence="7" id="KW-1185">Reference proteome</keyword>
<feature type="domain" description="B30.2/SPRY" evidence="5">
    <location>
        <begin position="275"/>
        <end position="479"/>
    </location>
</feature>
<evidence type="ECO:0000256" key="4">
    <source>
        <dbReference type="SAM" id="MobiDB-lite"/>
    </source>
</evidence>
<dbReference type="PANTHER" id="PTHR10598">
    <property type="entry name" value="SET1/ASH2 HISTONE METHYLTRANSFERASE COMPLEX SUBUNIT ASH2"/>
    <property type="match status" value="1"/>
</dbReference>
<feature type="region of interest" description="Disordered" evidence="4">
    <location>
        <begin position="69"/>
        <end position="161"/>
    </location>
</feature>
<gene>
    <name evidence="6" type="ORF">PAN0_007c3169</name>
</gene>
<feature type="compositionally biased region" description="Basic and acidic residues" evidence="4">
    <location>
        <begin position="718"/>
        <end position="734"/>
    </location>
</feature>
<evidence type="ECO:0000256" key="1">
    <source>
        <dbReference type="ARBA" id="ARBA00004123"/>
    </source>
</evidence>
<feature type="compositionally biased region" description="Low complexity" evidence="4">
    <location>
        <begin position="144"/>
        <end position="160"/>
    </location>
</feature>
<dbReference type="EMBL" id="DF830074">
    <property type="protein sequence ID" value="GAK64953.1"/>
    <property type="molecule type" value="Genomic_DNA"/>
</dbReference>
<feature type="compositionally biased region" description="Polar residues" evidence="4">
    <location>
        <begin position="206"/>
        <end position="223"/>
    </location>
</feature>
<proteinExistence type="inferred from homology"/>
<dbReference type="SMART" id="SM00449">
    <property type="entry name" value="SPRY"/>
    <property type="match status" value="1"/>
</dbReference>
<reference evidence="6" key="1">
    <citation type="submission" date="2014-07" db="EMBL/GenBank/DDBJ databases">
        <title>Draft genome sequence of the yeast Pseudozyma antarctica JCM 10317 known as a producer of lipase B which used in a wide range of industrial applications.</title>
        <authorList>
            <person name="Morita T."/>
            <person name="Saika A."/>
            <person name="Koike H."/>
        </authorList>
    </citation>
    <scope>NUCLEOTIDE SEQUENCE</scope>
    <source>
        <strain evidence="6">JCM 10317</strain>
    </source>
</reference>
<feature type="compositionally biased region" description="Polar residues" evidence="4">
    <location>
        <begin position="805"/>
        <end position="818"/>
    </location>
</feature>
<accession>A0A081CE57</accession>
<dbReference type="PROSITE" id="PS50188">
    <property type="entry name" value="B302_SPRY"/>
    <property type="match status" value="1"/>
</dbReference>
<dbReference type="InterPro" id="IPR003877">
    <property type="entry name" value="SPRY_dom"/>
</dbReference>
<dbReference type="Gene3D" id="2.60.120.920">
    <property type="match status" value="1"/>
</dbReference>
<dbReference type="GeneID" id="26303950"/>
<dbReference type="AlphaFoldDB" id="A0A081CE57"/>
<dbReference type="Proteomes" id="UP000053758">
    <property type="component" value="Unassembled WGS sequence"/>
</dbReference>
<dbReference type="HOGENOM" id="CLU_014420_1_0_1"/>
<comment type="similarity">
    <text evidence="3">Belongs to the cclA family.</text>
</comment>
<protein>
    <submittedName>
        <fullName evidence="6">Ash2-trithorax family protein</fullName>
    </submittedName>
</protein>
<dbReference type="InterPro" id="IPR043136">
    <property type="entry name" value="B30.2/SPRY_sf"/>
</dbReference>
<dbReference type="RefSeq" id="XP_014656740.1">
    <property type="nucleotide sequence ID" value="XM_014801254.1"/>
</dbReference>
<feature type="region of interest" description="Disordered" evidence="4">
    <location>
        <begin position="1"/>
        <end position="25"/>
    </location>
</feature>
<dbReference type="InterPro" id="IPR037353">
    <property type="entry name" value="ASH2"/>
</dbReference>
<evidence type="ECO:0000259" key="5">
    <source>
        <dbReference type="PROSITE" id="PS50188"/>
    </source>
</evidence>
<dbReference type="SUPFAM" id="SSF49899">
    <property type="entry name" value="Concanavalin A-like lectins/glucanases"/>
    <property type="match status" value="1"/>
</dbReference>
<feature type="compositionally biased region" description="Pro residues" evidence="4">
    <location>
        <begin position="124"/>
        <end position="143"/>
    </location>
</feature>
<dbReference type="CDD" id="cd12872">
    <property type="entry name" value="SPRY_Ash2"/>
    <property type="match status" value="1"/>
</dbReference>
<feature type="compositionally biased region" description="Low complexity" evidence="4">
    <location>
        <begin position="184"/>
        <end position="196"/>
    </location>
</feature>
<sequence length="840" mass="89842">MRDATRFSPADNPKSEAAERGAGRHVERLSAAVGLTYLEEEVEKRTAHTHLAFTSIASFATARAHAMDIDSPRAPTPPLPPDLPQADGAGGSGNAPQHLDAPGAPHKRKYDHLTQHNADSYPIPSEPSSPAPHPSSPPPPSSSPFPERSASSTPAPASTSEAQKVYIARTAPHLLGRPPAQPASRTPSLPPSGRSSPSDEEGRSTPDGTASTPTASNQSNHTLPQGYRGPALRKNDAEDFAPAPHLAPTVGSSTLYNTVNFAVNRNGWRYTAAGPASQHLPHTLFKTLETLPATVHWCWSDRSPFTKISAAADIVSTDKGFRGARTNIGVRQGEWYAEIEILPPEHLAPGVGAPGPLPAPMKDGSHVRLGWARREAPLNAPVGFDGYSYGFRDKTGDKVTLSRPLPYGQPFKAGDVVGMYIKLPQPAPPQDENDPANIRRERIPIRYKGQLYFESLEYPRTREMDQLMERSRKGNSIEEAHQGIQGTGVFEPLDPTNSASSEAVNGASAAAAVNGAGASGGASGSAKVKNRKTTAAKDKPSGPATPSLRPVPRIAGSKIGFVVNGVPQGIAFRDLFDFRPLRVKGFSNLRPATLKPTGRAAKQDPKKPEPAEPVINIRARENVFDDGALGYFPFVSCYGGARARLITGEHGFKFPPPADIEAALENASSAGPGWEKMEESEGVAKWKPLAARFEEHLAEMWQYDMQDEARAQAAAAKQAEEREKRNHAAKERYAAAKKKHAAALARNSAASSPHPEHEPDATEADTTITDQHDAHMDEDASVSALATVPMVKFEDSSADRPVEQVNESPTSAYIASSPPTTPPVQPALRDDDVDMVDSAL</sequence>
<dbReference type="InterPro" id="IPR001870">
    <property type="entry name" value="B30.2/SPRY"/>
</dbReference>
<feature type="compositionally biased region" description="Basic and acidic residues" evidence="4">
    <location>
        <begin position="13"/>
        <end position="25"/>
    </location>
</feature>
<feature type="compositionally biased region" description="Acidic residues" evidence="4">
    <location>
        <begin position="831"/>
        <end position="840"/>
    </location>
</feature>
<comment type="subcellular location">
    <subcellularLocation>
        <location evidence="1">Nucleus</location>
    </subcellularLocation>
</comment>
<feature type="region of interest" description="Disordered" evidence="4">
    <location>
        <begin position="794"/>
        <end position="840"/>
    </location>
</feature>
<feature type="compositionally biased region" description="Low complexity" evidence="4">
    <location>
        <begin position="742"/>
        <end position="752"/>
    </location>
</feature>
<dbReference type="PANTHER" id="PTHR10598:SF0">
    <property type="entry name" value="SET1_ASH2 HISTONE METHYLTRANSFERASE COMPLEX SUBUNIT ASH2"/>
    <property type="match status" value="1"/>
</dbReference>
<feature type="region of interest" description="Disordered" evidence="4">
    <location>
        <begin position="174"/>
        <end position="235"/>
    </location>
</feature>
<evidence type="ECO:0000256" key="2">
    <source>
        <dbReference type="ARBA" id="ARBA00023242"/>
    </source>
</evidence>
<name>A0A081CE57_PSEA2</name>
<dbReference type="InterPro" id="IPR013320">
    <property type="entry name" value="ConA-like_dom_sf"/>
</dbReference>
<evidence type="ECO:0000256" key="3">
    <source>
        <dbReference type="ARBA" id="ARBA00038149"/>
    </source>
</evidence>
<feature type="compositionally biased region" description="Pro residues" evidence="4">
    <location>
        <begin position="74"/>
        <end position="83"/>
    </location>
</feature>